<comment type="function">
    <text evidence="8">Acts on ADP-mannose and ADP-glucose as well as ADP-ribose. Prevents glycogen biosynthesis. The reaction catalyzed by this enzyme is a limiting step of the gluconeogenic process.</text>
</comment>
<keyword evidence="6" id="KW-0378">Hydrolase</keyword>
<evidence type="ECO:0000259" key="15">
    <source>
        <dbReference type="PROSITE" id="PS51462"/>
    </source>
</evidence>
<dbReference type="GO" id="GO:0046872">
    <property type="term" value="F:metal ion binding"/>
    <property type="evidence" value="ECO:0007669"/>
    <property type="project" value="UniProtKB-KW"/>
</dbReference>
<evidence type="ECO:0000313" key="16">
    <source>
        <dbReference type="EMBL" id="GGG50813.1"/>
    </source>
</evidence>
<dbReference type="SUPFAM" id="SSF55811">
    <property type="entry name" value="Nudix"/>
    <property type="match status" value="1"/>
</dbReference>
<evidence type="ECO:0000256" key="7">
    <source>
        <dbReference type="ARBA" id="ARBA00022842"/>
    </source>
</evidence>
<evidence type="ECO:0000256" key="5">
    <source>
        <dbReference type="ARBA" id="ARBA00022723"/>
    </source>
</evidence>
<keyword evidence="7 13" id="KW-0460">Magnesium</keyword>
<dbReference type="GO" id="GO:0019144">
    <property type="term" value="F:ADP-sugar diphosphatase activity"/>
    <property type="evidence" value="ECO:0007669"/>
    <property type="project" value="TreeGrafter"/>
</dbReference>
<evidence type="ECO:0000256" key="10">
    <source>
        <dbReference type="ARBA" id="ARBA00030308"/>
    </source>
</evidence>
<dbReference type="Proteomes" id="UP000627715">
    <property type="component" value="Unassembled WGS sequence"/>
</dbReference>
<evidence type="ECO:0000256" key="14">
    <source>
        <dbReference type="PIRSR" id="PIRSR604385-3"/>
    </source>
</evidence>
<keyword evidence="5 13" id="KW-0479">Metal-binding</keyword>
<accession>A0A917GL57</accession>
<feature type="domain" description="Nudix hydrolase" evidence="15">
    <location>
        <begin position="50"/>
        <end position="189"/>
    </location>
</feature>
<name>A0A917GL57_9GAMM</name>
<dbReference type="GO" id="GO:0019693">
    <property type="term" value="P:ribose phosphate metabolic process"/>
    <property type="evidence" value="ECO:0007669"/>
    <property type="project" value="TreeGrafter"/>
</dbReference>
<evidence type="ECO:0000256" key="12">
    <source>
        <dbReference type="ARBA" id="ARBA00049546"/>
    </source>
</evidence>
<evidence type="ECO:0000256" key="3">
    <source>
        <dbReference type="ARBA" id="ARBA00012453"/>
    </source>
</evidence>
<dbReference type="InterPro" id="IPR000086">
    <property type="entry name" value="NUDIX_hydrolase_dom"/>
</dbReference>
<protein>
    <recommendedName>
        <fullName evidence="4">ADP-ribose pyrophosphatase</fullName>
        <ecNumber evidence="3">3.6.1.13</ecNumber>
    </recommendedName>
    <alternativeName>
        <fullName evidence="9">ADP-ribose diphosphatase</fullName>
    </alternativeName>
    <alternativeName>
        <fullName evidence="11">ADP-ribose phosphohydrolase</fullName>
    </alternativeName>
    <alternativeName>
        <fullName evidence="10">Adenosine diphosphoribose pyrophosphatase</fullName>
    </alternativeName>
</protein>
<feature type="binding site" evidence="13">
    <location>
        <position position="112"/>
    </location>
    <ligand>
        <name>Mg(2+)</name>
        <dbReference type="ChEBI" id="CHEBI:18420"/>
        <label>1</label>
    </ligand>
</feature>
<dbReference type="GO" id="GO:0005829">
    <property type="term" value="C:cytosol"/>
    <property type="evidence" value="ECO:0007669"/>
    <property type="project" value="TreeGrafter"/>
</dbReference>
<dbReference type="InterPro" id="IPR015797">
    <property type="entry name" value="NUDIX_hydrolase-like_dom_sf"/>
</dbReference>
<sequence length="201" mass="22942">MYRAEFSSKDIEVIERKTLFRRFFALESLTVRHRRYEGGWTEPFERELFCRGQAAGVLLHDPERNEIVMVEQFRIGLIDNVEESPWALELVAGMLDQAEDMETMARREIKEETGLQVQSVTPVCQYYNSPGGSDEKIHLYYAQVDSSQAGGIHGLASENEDIKVVVLSVSEVLAALHDGRINNAMAIIALQWFELNYGNKR</sequence>
<evidence type="ECO:0000256" key="1">
    <source>
        <dbReference type="ARBA" id="ARBA00001946"/>
    </source>
</evidence>
<comment type="catalytic activity">
    <reaction evidence="12">
        <text>ADP-D-ribose + H2O = D-ribose 5-phosphate + AMP + 2 H(+)</text>
        <dbReference type="Rhea" id="RHEA:10412"/>
        <dbReference type="ChEBI" id="CHEBI:15377"/>
        <dbReference type="ChEBI" id="CHEBI:15378"/>
        <dbReference type="ChEBI" id="CHEBI:57967"/>
        <dbReference type="ChEBI" id="CHEBI:78346"/>
        <dbReference type="ChEBI" id="CHEBI:456215"/>
        <dbReference type="EC" id="3.6.1.13"/>
    </reaction>
</comment>
<reference evidence="16" key="1">
    <citation type="journal article" date="2014" name="Int. J. Syst. Evol. Microbiol.">
        <title>Complete genome sequence of Corynebacterium casei LMG S-19264T (=DSM 44701T), isolated from a smear-ripened cheese.</title>
        <authorList>
            <consortium name="US DOE Joint Genome Institute (JGI-PGF)"/>
            <person name="Walter F."/>
            <person name="Albersmeier A."/>
            <person name="Kalinowski J."/>
            <person name="Ruckert C."/>
        </authorList>
    </citation>
    <scope>NUCLEOTIDE SEQUENCE</scope>
    <source>
        <strain evidence="16">CGMCC 1.15425</strain>
    </source>
</reference>
<feature type="binding site" evidence="13">
    <location>
        <position position="92"/>
    </location>
    <ligand>
        <name>Mg(2+)</name>
        <dbReference type="ChEBI" id="CHEBI:18420"/>
        <label>1</label>
    </ligand>
</feature>
<dbReference type="GO" id="GO:0006753">
    <property type="term" value="P:nucleoside phosphate metabolic process"/>
    <property type="evidence" value="ECO:0007669"/>
    <property type="project" value="TreeGrafter"/>
</dbReference>
<dbReference type="NCBIfam" id="TIGR00052">
    <property type="entry name" value="nudix-type nucleoside diphosphatase, YffH/AdpP family"/>
    <property type="match status" value="1"/>
</dbReference>
<comment type="caution">
    <text evidence="16">The sequence shown here is derived from an EMBL/GenBank/DDBJ whole genome shotgun (WGS) entry which is preliminary data.</text>
</comment>
<dbReference type="PANTHER" id="PTHR11839:SF5">
    <property type="entry name" value="ADP-RIBOSE PYROPHOSPHATASE"/>
    <property type="match status" value="1"/>
</dbReference>
<evidence type="ECO:0000256" key="8">
    <source>
        <dbReference type="ARBA" id="ARBA00025164"/>
    </source>
</evidence>
<comment type="similarity">
    <text evidence="2">Belongs to the Nudix hydrolase family. NudF subfamily.</text>
</comment>
<dbReference type="CDD" id="cd24155">
    <property type="entry name" value="NUDIX_ADPRase"/>
    <property type="match status" value="1"/>
</dbReference>
<evidence type="ECO:0000256" key="9">
    <source>
        <dbReference type="ARBA" id="ARBA00030162"/>
    </source>
</evidence>
<dbReference type="AlphaFoldDB" id="A0A917GL57"/>
<evidence type="ECO:0000256" key="6">
    <source>
        <dbReference type="ARBA" id="ARBA00022801"/>
    </source>
</evidence>
<gene>
    <name evidence="16" type="ORF">GCM10011403_04940</name>
</gene>
<dbReference type="EC" id="3.6.1.13" evidence="3"/>
<organism evidence="16 17">
    <name type="scientific">Pseudohongiella nitratireducens</name>
    <dbReference type="NCBI Taxonomy" id="1768907"/>
    <lineage>
        <taxon>Bacteria</taxon>
        <taxon>Pseudomonadati</taxon>
        <taxon>Pseudomonadota</taxon>
        <taxon>Gammaproteobacteria</taxon>
        <taxon>Pseudomonadales</taxon>
        <taxon>Pseudohongiellaceae</taxon>
        <taxon>Pseudohongiella</taxon>
    </lineage>
</organism>
<keyword evidence="17" id="KW-1185">Reference proteome</keyword>
<evidence type="ECO:0000256" key="13">
    <source>
        <dbReference type="PIRSR" id="PIRSR604385-2"/>
    </source>
</evidence>
<dbReference type="Pfam" id="PF00293">
    <property type="entry name" value="NUDIX"/>
    <property type="match status" value="1"/>
</dbReference>
<comment type="cofactor">
    <cofactor evidence="1 13">
        <name>Mg(2+)</name>
        <dbReference type="ChEBI" id="CHEBI:18420"/>
    </cofactor>
</comment>
<dbReference type="Gene3D" id="3.90.79.10">
    <property type="entry name" value="Nucleoside Triphosphate Pyrophosphohydrolase"/>
    <property type="match status" value="1"/>
</dbReference>
<dbReference type="InterPro" id="IPR004385">
    <property type="entry name" value="NDP_pyrophosphatase"/>
</dbReference>
<dbReference type="RefSeq" id="WP_188619120.1">
    <property type="nucleotide sequence ID" value="NZ_BMIY01000002.1"/>
</dbReference>
<reference evidence="16" key="2">
    <citation type="submission" date="2020-09" db="EMBL/GenBank/DDBJ databases">
        <authorList>
            <person name="Sun Q."/>
            <person name="Zhou Y."/>
        </authorList>
    </citation>
    <scope>NUCLEOTIDE SEQUENCE</scope>
    <source>
        <strain evidence="16">CGMCC 1.15425</strain>
    </source>
</reference>
<dbReference type="PROSITE" id="PS51462">
    <property type="entry name" value="NUDIX"/>
    <property type="match status" value="1"/>
</dbReference>
<feature type="binding site" evidence="13">
    <location>
        <position position="108"/>
    </location>
    <ligand>
        <name>Mg(2+)</name>
        <dbReference type="ChEBI" id="CHEBI:18420"/>
        <label>1</label>
    </ligand>
</feature>
<evidence type="ECO:0000313" key="17">
    <source>
        <dbReference type="Proteomes" id="UP000627715"/>
    </source>
</evidence>
<proteinExistence type="inferred from homology"/>
<evidence type="ECO:0000256" key="11">
    <source>
        <dbReference type="ARBA" id="ARBA00033056"/>
    </source>
</evidence>
<feature type="binding site" evidence="13">
    <location>
        <position position="160"/>
    </location>
    <ligand>
        <name>Mg(2+)</name>
        <dbReference type="ChEBI" id="CHEBI:18420"/>
        <label>1</label>
    </ligand>
</feature>
<evidence type="ECO:0000256" key="2">
    <source>
        <dbReference type="ARBA" id="ARBA00007482"/>
    </source>
</evidence>
<feature type="short sequence motif" description="Nudix box" evidence="14">
    <location>
        <begin position="93"/>
        <end position="115"/>
    </location>
</feature>
<dbReference type="EMBL" id="BMIY01000002">
    <property type="protein sequence ID" value="GGG50813.1"/>
    <property type="molecule type" value="Genomic_DNA"/>
</dbReference>
<evidence type="ECO:0000256" key="4">
    <source>
        <dbReference type="ARBA" id="ARBA00013297"/>
    </source>
</evidence>
<dbReference type="PANTHER" id="PTHR11839">
    <property type="entry name" value="UDP/ADP-SUGAR PYROPHOSPHATASE"/>
    <property type="match status" value="1"/>
</dbReference>
<dbReference type="GO" id="GO:0047631">
    <property type="term" value="F:ADP-ribose diphosphatase activity"/>
    <property type="evidence" value="ECO:0007669"/>
    <property type="project" value="UniProtKB-EC"/>
</dbReference>